<comment type="caution">
    <text evidence="1">The sequence shown here is derived from an EMBL/GenBank/DDBJ whole genome shotgun (WGS) entry which is preliminary data.</text>
</comment>
<evidence type="ECO:0000313" key="2">
    <source>
        <dbReference type="Proteomes" id="UP001623600"/>
    </source>
</evidence>
<dbReference type="Proteomes" id="UP001623600">
    <property type="component" value="Unassembled WGS sequence"/>
</dbReference>
<keyword evidence="2" id="KW-1185">Reference proteome</keyword>
<sequence length="182" mass="21470">MAKVNILKELDHLGNLCKESSANVIIFTVKYNNVNFKCIYMNKINAILLAAEDYNTGFSIRINTKGQLDNYFPKANYEILKTIYKNSDFKTKILCNRMLEEIKQLKLTDIKINSHCYSNKNNIVLLEDDDKIYFKCWARNRVRSVRSNNLEKTRKHFGREVYEICKKCNISSRWSSKFNDKN</sequence>
<proteinExistence type="predicted"/>
<dbReference type="RefSeq" id="WP_264646459.1">
    <property type="nucleotide sequence ID" value="NZ_JBJIAB010000009.1"/>
</dbReference>
<dbReference type="EMBL" id="JBJIAB010000009">
    <property type="protein sequence ID" value="MFL0165273.1"/>
    <property type="molecule type" value="Genomic_DNA"/>
</dbReference>
<accession>A0ABW8S5C8</accession>
<reference evidence="1 2" key="1">
    <citation type="submission" date="2024-11" db="EMBL/GenBank/DDBJ databases">
        <authorList>
            <person name="Heng Y.C."/>
            <person name="Lim A.C.H."/>
            <person name="Lee J.K.Y."/>
            <person name="Kittelmann S."/>
        </authorList>
    </citation>
    <scope>NUCLEOTIDE SEQUENCE [LARGE SCALE GENOMIC DNA]</scope>
    <source>
        <strain evidence="1 2">WILCCON 0112</strain>
    </source>
</reference>
<evidence type="ECO:0000313" key="1">
    <source>
        <dbReference type="EMBL" id="MFL0165273.1"/>
    </source>
</evidence>
<organism evidence="1 2">
    <name type="scientific">Candidatus Clostridium helianthi</name>
    <dbReference type="NCBI Taxonomy" id="3381660"/>
    <lineage>
        <taxon>Bacteria</taxon>
        <taxon>Bacillati</taxon>
        <taxon>Bacillota</taxon>
        <taxon>Clostridia</taxon>
        <taxon>Eubacteriales</taxon>
        <taxon>Clostridiaceae</taxon>
        <taxon>Clostridium</taxon>
    </lineage>
</organism>
<gene>
    <name evidence="1" type="ORF">ACJDTP_09365</name>
</gene>
<name>A0ABW8S5C8_9CLOT</name>
<protein>
    <submittedName>
        <fullName evidence="1">Uncharacterized protein</fullName>
    </submittedName>
</protein>